<proteinExistence type="predicted"/>
<dbReference type="InterPro" id="IPR023352">
    <property type="entry name" value="MAPEG-like_dom_sf"/>
</dbReference>
<reference evidence="6" key="1">
    <citation type="submission" date="2022-07" db="EMBL/GenBank/DDBJ databases">
        <title>Genome Sequence of Agrocybe chaxingu.</title>
        <authorList>
            <person name="Buettner E."/>
        </authorList>
    </citation>
    <scope>NUCLEOTIDE SEQUENCE</scope>
    <source>
        <strain evidence="6">MP-N11</strain>
    </source>
</reference>
<dbReference type="OrthoDB" id="2122304at2759"/>
<dbReference type="PANTHER" id="PTHR35371:SF1">
    <property type="entry name" value="BLR7753 PROTEIN"/>
    <property type="match status" value="1"/>
</dbReference>
<dbReference type="SUPFAM" id="SSF161084">
    <property type="entry name" value="MAPEG domain-like"/>
    <property type="match status" value="1"/>
</dbReference>
<evidence type="ECO:0000256" key="5">
    <source>
        <dbReference type="SAM" id="Phobius"/>
    </source>
</evidence>
<evidence type="ECO:0000256" key="4">
    <source>
        <dbReference type="ARBA" id="ARBA00023136"/>
    </source>
</evidence>
<gene>
    <name evidence="6" type="ORF">NLJ89_g5057</name>
</gene>
<name>A0A9W8K1J6_9AGAR</name>
<dbReference type="Gene3D" id="1.20.120.550">
    <property type="entry name" value="Membrane associated eicosanoid/glutathione metabolism-like domain"/>
    <property type="match status" value="1"/>
</dbReference>
<evidence type="ECO:0000256" key="1">
    <source>
        <dbReference type="ARBA" id="ARBA00004370"/>
    </source>
</evidence>
<dbReference type="EMBL" id="JANKHO010000454">
    <property type="protein sequence ID" value="KAJ3509743.1"/>
    <property type="molecule type" value="Genomic_DNA"/>
</dbReference>
<dbReference type="GO" id="GO:0016020">
    <property type="term" value="C:membrane"/>
    <property type="evidence" value="ECO:0007669"/>
    <property type="project" value="UniProtKB-SubCell"/>
</dbReference>
<dbReference type="InterPro" id="IPR001129">
    <property type="entry name" value="Membr-assoc_MAPEG"/>
</dbReference>
<sequence length="154" mass="17242">MPSLDSPLSLYSIPAMWLISYYPSFLKNYTLVRQRAFTNLQPRTNVARMQAKNVPADLAARIARMEGAHINGLESLPFFGLAVLAGNYAGVDDKTLNIVSGLYLLWRVVFNYLYFNQTTPGAAGLRSITWLTSLAFPFYLLIKSAQLLSQKKDS</sequence>
<feature type="transmembrane region" description="Helical" evidence="5">
    <location>
        <begin position="96"/>
        <end position="115"/>
    </location>
</feature>
<keyword evidence="3 5" id="KW-1133">Transmembrane helix</keyword>
<keyword evidence="2 5" id="KW-0812">Transmembrane</keyword>
<protein>
    <submittedName>
        <fullName evidence="6">Uncharacterized protein</fullName>
    </submittedName>
</protein>
<feature type="transmembrane region" description="Helical" evidence="5">
    <location>
        <begin position="6"/>
        <end position="25"/>
    </location>
</feature>
<evidence type="ECO:0000313" key="7">
    <source>
        <dbReference type="Proteomes" id="UP001148786"/>
    </source>
</evidence>
<feature type="transmembrane region" description="Helical" evidence="5">
    <location>
        <begin position="121"/>
        <end position="142"/>
    </location>
</feature>
<dbReference type="AlphaFoldDB" id="A0A9W8K1J6"/>
<dbReference type="PANTHER" id="PTHR35371">
    <property type="entry name" value="INNER MEMBRANE PROTEIN"/>
    <property type="match status" value="1"/>
</dbReference>
<comment type="subcellular location">
    <subcellularLocation>
        <location evidence="1">Membrane</location>
    </subcellularLocation>
</comment>
<evidence type="ECO:0000313" key="6">
    <source>
        <dbReference type="EMBL" id="KAJ3509743.1"/>
    </source>
</evidence>
<evidence type="ECO:0000256" key="2">
    <source>
        <dbReference type="ARBA" id="ARBA00022692"/>
    </source>
</evidence>
<organism evidence="6 7">
    <name type="scientific">Agrocybe chaxingu</name>
    <dbReference type="NCBI Taxonomy" id="84603"/>
    <lineage>
        <taxon>Eukaryota</taxon>
        <taxon>Fungi</taxon>
        <taxon>Dikarya</taxon>
        <taxon>Basidiomycota</taxon>
        <taxon>Agaricomycotina</taxon>
        <taxon>Agaricomycetes</taxon>
        <taxon>Agaricomycetidae</taxon>
        <taxon>Agaricales</taxon>
        <taxon>Agaricineae</taxon>
        <taxon>Strophariaceae</taxon>
        <taxon>Agrocybe</taxon>
    </lineage>
</organism>
<comment type="caution">
    <text evidence="6">The sequence shown here is derived from an EMBL/GenBank/DDBJ whole genome shotgun (WGS) entry which is preliminary data.</text>
</comment>
<keyword evidence="7" id="KW-1185">Reference proteome</keyword>
<evidence type="ECO:0000256" key="3">
    <source>
        <dbReference type="ARBA" id="ARBA00022989"/>
    </source>
</evidence>
<dbReference type="Pfam" id="PF01124">
    <property type="entry name" value="MAPEG"/>
    <property type="match status" value="1"/>
</dbReference>
<keyword evidence="4 5" id="KW-0472">Membrane</keyword>
<dbReference type="Proteomes" id="UP001148786">
    <property type="component" value="Unassembled WGS sequence"/>
</dbReference>
<accession>A0A9W8K1J6</accession>